<feature type="domain" description="Nuclear receptor" evidence="12">
    <location>
        <begin position="367"/>
        <end position="442"/>
    </location>
</feature>
<feature type="region of interest" description="Disordered" evidence="11">
    <location>
        <begin position="182"/>
        <end position="202"/>
    </location>
</feature>
<keyword evidence="8" id="KW-0804">Transcription</keyword>
<dbReference type="PROSITE" id="PS51843">
    <property type="entry name" value="NR_LBD"/>
    <property type="match status" value="1"/>
</dbReference>
<keyword evidence="3" id="KW-0479">Metal-binding</keyword>
<dbReference type="InterPro" id="IPR024079">
    <property type="entry name" value="MetalloPept_cat_dom_sf"/>
</dbReference>
<dbReference type="InterPro" id="IPR035500">
    <property type="entry name" value="NHR-like_dom_sf"/>
</dbReference>
<keyword evidence="4" id="KW-0863">Zinc-finger</keyword>
<comment type="subcellular location">
    <subcellularLocation>
        <location evidence="2">Nucleus</location>
    </subcellularLocation>
</comment>
<dbReference type="Pfam" id="PF01400">
    <property type="entry name" value="Astacin"/>
    <property type="match status" value="1"/>
</dbReference>
<feature type="region of interest" description="Disordered" evidence="11">
    <location>
        <begin position="21"/>
        <end position="53"/>
    </location>
</feature>
<dbReference type="Proteomes" id="UP000837857">
    <property type="component" value="Chromosome 5"/>
</dbReference>
<keyword evidence="9" id="KW-0675">Receptor</keyword>
<feature type="compositionally biased region" description="Low complexity" evidence="11">
    <location>
        <begin position="182"/>
        <end position="197"/>
    </location>
</feature>
<dbReference type="PRINTS" id="PR00047">
    <property type="entry name" value="STROIDFINGER"/>
</dbReference>
<keyword evidence="6" id="KW-0805">Transcription regulation</keyword>
<protein>
    <recommendedName>
        <fullName evidence="16">Nuclear hormone receptor FTZ-F1 beta</fullName>
    </recommendedName>
</protein>
<dbReference type="Gene3D" id="3.30.50.10">
    <property type="entry name" value="Erythroid Transcription Factor GATA-1, subunit A"/>
    <property type="match status" value="1"/>
</dbReference>
<dbReference type="InterPro" id="IPR001723">
    <property type="entry name" value="Nuclear_hrmn_rcpt"/>
</dbReference>
<dbReference type="Gene3D" id="1.10.565.10">
    <property type="entry name" value="Retinoid X Receptor"/>
    <property type="match status" value="1"/>
</dbReference>
<accession>A0ABN8IY83</accession>
<organism evidence="14 15">
    <name type="scientific">Iphiclides podalirius</name>
    <name type="common">scarce swallowtail</name>
    <dbReference type="NCBI Taxonomy" id="110791"/>
    <lineage>
        <taxon>Eukaryota</taxon>
        <taxon>Metazoa</taxon>
        <taxon>Ecdysozoa</taxon>
        <taxon>Arthropoda</taxon>
        <taxon>Hexapoda</taxon>
        <taxon>Insecta</taxon>
        <taxon>Pterygota</taxon>
        <taxon>Neoptera</taxon>
        <taxon>Endopterygota</taxon>
        <taxon>Lepidoptera</taxon>
        <taxon>Glossata</taxon>
        <taxon>Ditrysia</taxon>
        <taxon>Papilionoidea</taxon>
        <taxon>Papilionidae</taxon>
        <taxon>Papilioninae</taxon>
        <taxon>Iphiclides</taxon>
    </lineage>
</organism>
<evidence type="ECO:0000256" key="11">
    <source>
        <dbReference type="SAM" id="MobiDB-lite"/>
    </source>
</evidence>
<keyword evidence="10" id="KW-0539">Nucleus</keyword>
<feature type="non-terminal residue" evidence="14">
    <location>
        <position position="1"/>
    </location>
</feature>
<evidence type="ECO:0000256" key="10">
    <source>
        <dbReference type="ARBA" id="ARBA00023242"/>
    </source>
</evidence>
<dbReference type="Gene3D" id="3.40.390.10">
    <property type="entry name" value="Collagenase (Catalytic Domain)"/>
    <property type="match status" value="1"/>
</dbReference>
<feature type="compositionally biased region" description="Polar residues" evidence="11">
    <location>
        <begin position="21"/>
        <end position="32"/>
    </location>
</feature>
<dbReference type="SMART" id="SM00235">
    <property type="entry name" value="ZnMc"/>
    <property type="match status" value="1"/>
</dbReference>
<evidence type="ECO:0000259" key="12">
    <source>
        <dbReference type="PROSITE" id="PS51030"/>
    </source>
</evidence>
<comment type="cofactor">
    <cofactor evidence="1">
        <name>Zn(2+)</name>
        <dbReference type="ChEBI" id="CHEBI:29105"/>
    </cofactor>
</comment>
<evidence type="ECO:0000256" key="1">
    <source>
        <dbReference type="ARBA" id="ARBA00001947"/>
    </source>
</evidence>
<keyword evidence="7" id="KW-0238">DNA-binding</keyword>
<proteinExistence type="predicted"/>
<reference evidence="14" key="1">
    <citation type="submission" date="2022-03" db="EMBL/GenBank/DDBJ databases">
        <authorList>
            <person name="Martin H S."/>
        </authorList>
    </citation>
    <scope>NUCLEOTIDE SEQUENCE</scope>
</reference>
<dbReference type="PANTHER" id="PTHR24086">
    <property type="entry name" value="NUCLEAR RECEPTOR SUBFAMILY 5 GROUP A"/>
    <property type="match status" value="1"/>
</dbReference>
<dbReference type="PROSITE" id="PS00031">
    <property type="entry name" value="NUCLEAR_REC_DBD_1"/>
    <property type="match status" value="1"/>
</dbReference>
<dbReference type="CDD" id="cd06930">
    <property type="entry name" value="NR_LBD_F2"/>
    <property type="match status" value="1"/>
</dbReference>
<dbReference type="InterPro" id="IPR013088">
    <property type="entry name" value="Znf_NHR/GATA"/>
</dbReference>
<dbReference type="SMART" id="SM00430">
    <property type="entry name" value="HOLI"/>
    <property type="match status" value="1"/>
</dbReference>
<dbReference type="SUPFAM" id="SSF57716">
    <property type="entry name" value="Glucocorticoid receptor-like (DNA-binding domain)"/>
    <property type="match status" value="1"/>
</dbReference>
<feature type="domain" description="NR LBD" evidence="13">
    <location>
        <begin position="564"/>
        <end position="806"/>
    </location>
</feature>
<evidence type="ECO:0000259" key="13">
    <source>
        <dbReference type="PROSITE" id="PS51843"/>
    </source>
</evidence>
<dbReference type="InterPro" id="IPR001628">
    <property type="entry name" value="Znf_hrmn_rcpt"/>
</dbReference>
<feature type="compositionally biased region" description="Low complexity" evidence="11">
    <location>
        <begin position="33"/>
        <end position="45"/>
    </location>
</feature>
<feature type="region of interest" description="Disordered" evidence="11">
    <location>
        <begin position="277"/>
        <end position="302"/>
    </location>
</feature>
<evidence type="ECO:0000256" key="6">
    <source>
        <dbReference type="ARBA" id="ARBA00023015"/>
    </source>
</evidence>
<dbReference type="PRINTS" id="PR00398">
    <property type="entry name" value="STRDHORMONER"/>
</dbReference>
<evidence type="ECO:0000256" key="7">
    <source>
        <dbReference type="ARBA" id="ARBA00023125"/>
    </source>
</evidence>
<keyword evidence="15" id="KW-1185">Reference proteome</keyword>
<evidence type="ECO:0000313" key="15">
    <source>
        <dbReference type="Proteomes" id="UP000837857"/>
    </source>
</evidence>
<dbReference type="CDD" id="cd07167">
    <property type="entry name" value="NR_DBD_Lrh-1_like"/>
    <property type="match status" value="1"/>
</dbReference>
<dbReference type="InterPro" id="IPR001506">
    <property type="entry name" value="Peptidase_M12A"/>
</dbReference>
<dbReference type="Pfam" id="PF00105">
    <property type="entry name" value="zf-C4"/>
    <property type="match status" value="1"/>
</dbReference>
<sequence>MSAEGDAVKVEGGHVSVTTISMSGAETSNGQFSYSSSGVRISVSSDPHDEDSTDAEISKIDFTQHQYEVNMRNKKKRSGGVQAENQVMDRERPMSWEGELSDSEMVIDTSVNNDENSSSIDMQSSRDSVDTLRNVTIKTEPLKGDAFQSLDDQTVLDLKYSAPLQPHQRSLSMNRISVLTDNTSLSLSRRPSSPTNSAKSLALSDQGTMPMMTHVAGEAQNLTIKKETQLSELKCEAGSGMEKLLALHGSPLLGRLPRVQSSASTDSAVHSMYTHSVYSSPSASPRPARHYTPSLSRNNSDASHSSCYSYSSEFSPTHSPVQSRQPHVVYREASAVYPASPAHDEDTDAAEERLHHHQGISRQQLINSPCPICGDKISGFHYGIFSCESCKGFFKRTVQNRKNYMCLRGGNCPVTVATRKKCPACRFDKCLGCGMKLEAIREDRTRGGRSTYQCSYSLSGAASTGSLLSAHVPPTLRHASSLTCVSTGKYTTSPNLPHTPPLPSPILHPPLPSPTPPHPCPSLPTSSIHLNPSLATFNNIVAMVNGPGSYSSRGESSNSRLTPDIPPLLQEIMDVEHLWQYNESELSRLGKSTGANPLLAASGITPHTSSADLLADLCHIADHRLYKIVKWCKSLPLFKNISIDDQICLLINSWCELLVLSCCYRGVSTPGEVRVGGGRGITLHQSAKFGLTPCIERMLSFTDHLRRLRVDRYEYVALKVIVLLTSDAPELREAEKVRASQEKALAALQAYTAAHSPDTPAKFGELLLRIPELQRTCQFFMQVGKEMLNPANKSKDGDGPSFNLLMELLRVTQHNKRFTACRSLRSDQDGFYAYVGYWWSRGPHTLNLADDCYRQAILVHEWLHIIGFFHMQSTYNRDEYVRIVWENVEDGEMGQLDYVTFYDWLRVRRHYNCPGACPKSEMQISDDGKVNVVEDTPEDEHD</sequence>
<evidence type="ECO:0000256" key="2">
    <source>
        <dbReference type="ARBA" id="ARBA00004123"/>
    </source>
</evidence>
<dbReference type="InterPro" id="IPR006026">
    <property type="entry name" value="Peptidase_Metallo"/>
</dbReference>
<dbReference type="PANTHER" id="PTHR24086:SF25">
    <property type="entry name" value="NUCLEAR HORMONE RECEPTOR FTZ-F1 BETA"/>
    <property type="match status" value="1"/>
</dbReference>
<gene>
    <name evidence="14" type="ORF">IPOD504_LOCUS14195</name>
</gene>
<dbReference type="Pfam" id="PF00104">
    <property type="entry name" value="Hormone_recep"/>
    <property type="match status" value="1"/>
</dbReference>
<evidence type="ECO:0000256" key="4">
    <source>
        <dbReference type="ARBA" id="ARBA00022771"/>
    </source>
</evidence>
<dbReference type="EMBL" id="OW152817">
    <property type="protein sequence ID" value="CAH2068287.1"/>
    <property type="molecule type" value="Genomic_DNA"/>
</dbReference>
<evidence type="ECO:0000256" key="8">
    <source>
        <dbReference type="ARBA" id="ARBA00023163"/>
    </source>
</evidence>
<keyword evidence="5" id="KW-0862">Zinc</keyword>
<dbReference type="InterPro" id="IPR016355">
    <property type="entry name" value="NR5-like"/>
</dbReference>
<evidence type="ECO:0000313" key="14">
    <source>
        <dbReference type="EMBL" id="CAH2068287.1"/>
    </source>
</evidence>
<evidence type="ECO:0000256" key="3">
    <source>
        <dbReference type="ARBA" id="ARBA00022723"/>
    </source>
</evidence>
<dbReference type="PROSITE" id="PS51030">
    <property type="entry name" value="NUCLEAR_REC_DBD_2"/>
    <property type="match status" value="1"/>
</dbReference>
<evidence type="ECO:0000256" key="9">
    <source>
        <dbReference type="ARBA" id="ARBA00023170"/>
    </source>
</evidence>
<dbReference type="SUPFAM" id="SSF48508">
    <property type="entry name" value="Nuclear receptor ligand-binding domain"/>
    <property type="match status" value="1"/>
</dbReference>
<dbReference type="InterPro" id="IPR000536">
    <property type="entry name" value="Nucl_hrmn_rcpt_lig-bd"/>
</dbReference>
<dbReference type="SMART" id="SM00399">
    <property type="entry name" value="ZnF_C4"/>
    <property type="match status" value="1"/>
</dbReference>
<name>A0ABN8IY83_9NEOP</name>
<evidence type="ECO:0008006" key="16">
    <source>
        <dbReference type="Google" id="ProtNLM"/>
    </source>
</evidence>
<evidence type="ECO:0000256" key="5">
    <source>
        <dbReference type="ARBA" id="ARBA00022833"/>
    </source>
</evidence>
<dbReference type="SUPFAM" id="SSF55486">
    <property type="entry name" value="Metalloproteases ('zincins'), catalytic domain"/>
    <property type="match status" value="1"/>
</dbReference>